<dbReference type="InterPro" id="IPR036249">
    <property type="entry name" value="Thioredoxin-like_sf"/>
</dbReference>
<organism evidence="2 3">
    <name type="scientific">Kaistella gelatinilytica</name>
    <dbReference type="NCBI Taxonomy" id="2787636"/>
    <lineage>
        <taxon>Bacteria</taxon>
        <taxon>Pseudomonadati</taxon>
        <taxon>Bacteroidota</taxon>
        <taxon>Flavobacteriia</taxon>
        <taxon>Flavobacteriales</taxon>
        <taxon>Weeksellaceae</taxon>
        <taxon>Chryseobacterium group</taxon>
        <taxon>Kaistella</taxon>
    </lineage>
</organism>
<keyword evidence="3" id="KW-1185">Reference proteome</keyword>
<dbReference type="PANTHER" id="PTHR42852:SF18">
    <property type="entry name" value="CHROMOSOME UNDETERMINED SCAFFOLD_47, WHOLE GENOME SHOTGUN SEQUENCE"/>
    <property type="match status" value="1"/>
</dbReference>
<gene>
    <name evidence="2" type="ORF">IV494_08580</name>
</gene>
<dbReference type="PROSITE" id="PS51352">
    <property type="entry name" value="THIOREDOXIN_2"/>
    <property type="match status" value="1"/>
</dbReference>
<dbReference type="EMBL" id="JADPVI010000002">
    <property type="protein sequence ID" value="MBF8457237.1"/>
    <property type="molecule type" value="Genomic_DNA"/>
</dbReference>
<dbReference type="Pfam" id="PF13905">
    <property type="entry name" value="Thioredoxin_8"/>
    <property type="match status" value="1"/>
</dbReference>
<dbReference type="PANTHER" id="PTHR42852">
    <property type="entry name" value="THIOL:DISULFIDE INTERCHANGE PROTEIN DSBE"/>
    <property type="match status" value="1"/>
</dbReference>
<evidence type="ECO:0000259" key="1">
    <source>
        <dbReference type="PROSITE" id="PS51352"/>
    </source>
</evidence>
<dbReference type="Proteomes" id="UP000660070">
    <property type="component" value="Unassembled WGS sequence"/>
</dbReference>
<reference evidence="2 3" key="1">
    <citation type="submission" date="2020-11" db="EMBL/GenBank/DDBJ databases">
        <title>Kaistella gelatinilytica sp. nov., a flavobacterium isolated from Antarctic Soil.</title>
        <authorList>
            <person name="Li J."/>
        </authorList>
    </citation>
    <scope>NUCLEOTIDE SEQUENCE [LARGE SCALE GENOMIC DNA]</scope>
    <source>
        <strain evidence="2 3">G5-32</strain>
    </source>
</reference>
<name>A0ABS0FC29_9FLAO</name>
<accession>A0ABS0FC29</accession>
<feature type="domain" description="Thioredoxin" evidence="1">
    <location>
        <begin position="29"/>
        <end position="170"/>
    </location>
</feature>
<comment type="caution">
    <text evidence="2">The sequence shown here is derived from an EMBL/GenBank/DDBJ whole genome shotgun (WGS) entry which is preliminary data.</text>
</comment>
<protein>
    <submittedName>
        <fullName evidence="2">Redoxin domain-containing protein</fullName>
    </submittedName>
</protein>
<dbReference type="InterPro" id="IPR013766">
    <property type="entry name" value="Thioredoxin_domain"/>
</dbReference>
<dbReference type="RefSeq" id="WP_196079747.1">
    <property type="nucleotide sequence ID" value="NZ_JADPVI010000002.1"/>
</dbReference>
<evidence type="ECO:0000313" key="2">
    <source>
        <dbReference type="EMBL" id="MBF8457237.1"/>
    </source>
</evidence>
<dbReference type="Gene3D" id="3.40.30.10">
    <property type="entry name" value="Glutaredoxin"/>
    <property type="match status" value="1"/>
</dbReference>
<dbReference type="InterPro" id="IPR050553">
    <property type="entry name" value="Thioredoxin_ResA/DsbE_sf"/>
</dbReference>
<sequence length="435" mass="50358">MKNKFCRDFLSLTFITLLFLQGIAQQKPLKIGDKIPEKVWSMPLQVLNAPQKIFELAKDRDKLILLDFWNTWCSSCLRNFPKMEELQKHFGSQIKILAVSNENRTVLEKFFSSTNGKRYSKTISLAEDKIFHTLFPHRGVPYIIWIKNGKLLNTTDAEQVTEKAITEIITHAQSSLETVVQAEKSRPLMLSQNFDKEKNAELLGYTFISKGRIRSFSYGTWFHREKGKTYGRQFTNLSLMEIYNAVGDELFTRRGENFSIKRLVNLLKHPEDIDFNTGMDQKETAAKLYNIDYIIPKTQSDSLYTRMLRMINENTEYTALLQKRPTRCLVLKRTSSKDKIATKGGTTIDRFLKTPSVLQNTTFDFLLSSLNAKYDITPLPVVDETDYKGKIDLHFSNINDLKTLQKELLGYDLTLEETDRNLLMLILKDSKIINP</sequence>
<proteinExistence type="predicted"/>
<dbReference type="InterPro" id="IPR012336">
    <property type="entry name" value="Thioredoxin-like_fold"/>
</dbReference>
<dbReference type="SUPFAM" id="SSF52833">
    <property type="entry name" value="Thioredoxin-like"/>
    <property type="match status" value="1"/>
</dbReference>
<evidence type="ECO:0000313" key="3">
    <source>
        <dbReference type="Proteomes" id="UP000660070"/>
    </source>
</evidence>